<dbReference type="EMBL" id="CVUD02000171">
    <property type="protein sequence ID" value="SEH84677.1"/>
    <property type="molecule type" value="Genomic_DNA"/>
</dbReference>
<protein>
    <submittedName>
        <fullName evidence="2">Uncharacterized protein</fullName>
    </submittedName>
</protein>
<evidence type="ECO:0000313" key="1">
    <source>
        <dbReference type="EMBL" id="SEH84677.1"/>
    </source>
</evidence>
<gene>
    <name evidence="2" type="ORF">BAZSYMA_ACONTIG65244_1</name>
    <name evidence="1" type="ORF">BAZSYMB_GCONTIG00733_0</name>
</gene>
<evidence type="ECO:0000313" key="3">
    <source>
        <dbReference type="Proteomes" id="UP000198559"/>
    </source>
</evidence>
<evidence type="ECO:0000313" key="2">
    <source>
        <dbReference type="EMBL" id="SEI01800.1"/>
    </source>
</evidence>
<organism evidence="2 4">
    <name type="scientific">Bathymodiolus azoricus thioautotrophic gill symbiont</name>
    <dbReference type="NCBI Taxonomy" id="235205"/>
    <lineage>
        <taxon>Bacteria</taxon>
        <taxon>Pseudomonadati</taxon>
        <taxon>Pseudomonadota</taxon>
        <taxon>Gammaproteobacteria</taxon>
        <taxon>sulfur-oxidizing symbionts</taxon>
    </lineage>
</organism>
<dbReference type="Proteomes" id="UP000198988">
    <property type="component" value="Unassembled WGS sequence"/>
</dbReference>
<name>A0A1H6MQN8_9GAMM</name>
<reference evidence="2" key="2">
    <citation type="submission" date="2016-06" db="EMBL/GenBank/DDBJ databases">
        <authorList>
            <person name="Olsen C.W."/>
            <person name="Carey S."/>
            <person name="Hinshaw L."/>
            <person name="Karasin A.I."/>
        </authorList>
    </citation>
    <scope>NUCLEOTIDE SEQUENCE [LARGE SCALE GENOMIC DNA]</scope>
    <source>
        <strain evidence="2">BazSymA</strain>
        <strain evidence="1">BazSymB</strain>
    </source>
</reference>
<dbReference type="AlphaFoldDB" id="A0A1H6MQN8"/>
<accession>A0A1H6MQN8</accession>
<reference evidence="3 4" key="1">
    <citation type="submission" date="2016-06" db="EMBL/GenBank/DDBJ databases">
        <authorList>
            <person name="Petersen J."/>
            <person name="Sayavedra L."/>
        </authorList>
    </citation>
    <scope>NUCLEOTIDE SEQUENCE [LARGE SCALE GENOMIC DNA]</scope>
    <source>
        <strain evidence="4">BazSymA</strain>
        <strain evidence="3">BazSymB</strain>
    </source>
</reference>
<dbReference type="EMBL" id="CDSC02000446">
    <property type="protein sequence ID" value="SEI01800.1"/>
    <property type="molecule type" value="Genomic_DNA"/>
</dbReference>
<dbReference type="Proteomes" id="UP000198559">
    <property type="component" value="Unassembled WGS sequence"/>
</dbReference>
<evidence type="ECO:0000313" key="4">
    <source>
        <dbReference type="Proteomes" id="UP000198988"/>
    </source>
</evidence>
<proteinExistence type="predicted"/>
<sequence>MFARLVKLVSKYSLHSAKATPSPQQGSSIRTTPCFLSFFLTSKTNRDKIPSVVFSSVGKYPFLAKFLANL</sequence>